<dbReference type="Proteomes" id="UP001589608">
    <property type="component" value="Unassembled WGS sequence"/>
</dbReference>
<keyword evidence="3" id="KW-1185">Reference proteome</keyword>
<evidence type="ECO:0000313" key="3">
    <source>
        <dbReference type="Proteomes" id="UP001589608"/>
    </source>
</evidence>
<evidence type="ECO:0000313" key="2">
    <source>
        <dbReference type="EMBL" id="MFB9449335.1"/>
    </source>
</evidence>
<organism evidence="2 3">
    <name type="scientific">Dactylosporangium vinaceum</name>
    <dbReference type="NCBI Taxonomy" id="53362"/>
    <lineage>
        <taxon>Bacteria</taxon>
        <taxon>Bacillati</taxon>
        <taxon>Actinomycetota</taxon>
        <taxon>Actinomycetes</taxon>
        <taxon>Micromonosporales</taxon>
        <taxon>Micromonosporaceae</taxon>
        <taxon>Dactylosporangium</taxon>
    </lineage>
</organism>
<proteinExistence type="inferred from homology"/>
<sequence>MHIRVVNPNTTAAMTALIGASARAVAGPGVRVEAVTSAMGPASIESHYDEALSVPGLLAAIADGETRGIDGYVIACFGDPGLDAARELARGPVVGIAEAAMHTAALLGRGFSVVTTLDRTGGRAWDLAARYTAPGACRGVHACEIPVLELEADPHLADRVAALAGLALERDGSDVIVLGCAGMAGLCAAVSDRLGVPVVDGVSAATLMVQSLVALGLRTSQRCEFAAPPPKRYTGAMATFQLESANRPVSRGSSAM</sequence>
<dbReference type="EMBL" id="JBHMCA010000066">
    <property type="protein sequence ID" value="MFB9449335.1"/>
    <property type="molecule type" value="Genomic_DNA"/>
</dbReference>
<comment type="similarity">
    <text evidence="1">Belongs to the HyuE racemase family.</text>
</comment>
<dbReference type="Gene3D" id="3.40.50.12500">
    <property type="match status" value="1"/>
</dbReference>
<dbReference type="PANTHER" id="PTHR28047:SF5">
    <property type="entry name" value="PROTEIN DCG1"/>
    <property type="match status" value="1"/>
</dbReference>
<dbReference type="Pfam" id="PF01177">
    <property type="entry name" value="Asp_Glu_race"/>
    <property type="match status" value="1"/>
</dbReference>
<name>A0ABV5MKE4_9ACTN</name>
<dbReference type="InterPro" id="IPR052186">
    <property type="entry name" value="Hydantoin_racemase-like"/>
</dbReference>
<reference evidence="2 3" key="1">
    <citation type="submission" date="2024-09" db="EMBL/GenBank/DDBJ databases">
        <authorList>
            <person name="Sun Q."/>
            <person name="Mori K."/>
        </authorList>
    </citation>
    <scope>NUCLEOTIDE SEQUENCE [LARGE SCALE GENOMIC DNA]</scope>
    <source>
        <strain evidence="2 3">JCM 3307</strain>
    </source>
</reference>
<dbReference type="PANTHER" id="PTHR28047">
    <property type="entry name" value="PROTEIN DCG1"/>
    <property type="match status" value="1"/>
</dbReference>
<comment type="caution">
    <text evidence="2">The sequence shown here is derived from an EMBL/GenBank/DDBJ whole genome shotgun (WGS) entry which is preliminary data.</text>
</comment>
<dbReference type="InterPro" id="IPR015942">
    <property type="entry name" value="Asp/Glu/hydantoin_racemase"/>
</dbReference>
<evidence type="ECO:0000256" key="1">
    <source>
        <dbReference type="ARBA" id="ARBA00038414"/>
    </source>
</evidence>
<dbReference type="RefSeq" id="WP_223094840.1">
    <property type="nucleotide sequence ID" value="NZ_JBHMCA010000066.1"/>
</dbReference>
<gene>
    <name evidence="2" type="ORF">ACFFTR_40195</name>
</gene>
<accession>A0ABV5MKE4</accession>
<dbReference type="InterPro" id="IPR053714">
    <property type="entry name" value="Iso_Racemase_Enz_sf"/>
</dbReference>
<protein>
    <submittedName>
        <fullName evidence="2">Aspartate/glutamate racemase family protein</fullName>
    </submittedName>
</protein>